<proteinExistence type="predicted"/>
<gene>
    <name evidence="1" type="ORF">Deia_00779</name>
</gene>
<sequence>MVVKDGIAMVRGTYVRNPYKFIPGHEAEYEKMVEEEMRMHAKNIKTHGKSYIYNIYFTPKYIKDVININEKCDIY</sequence>
<dbReference type="EMBL" id="CP029077">
    <property type="protein sequence ID" value="QED23567.1"/>
    <property type="molecule type" value="Genomic_DNA"/>
</dbReference>
<accession>A0A5B8XIW3</accession>
<keyword evidence="2" id="KW-1185">Reference proteome</keyword>
<evidence type="ECO:0000313" key="2">
    <source>
        <dbReference type="Proteomes" id="UP000321934"/>
    </source>
</evidence>
<protein>
    <submittedName>
        <fullName evidence="1">Uncharacterized protein</fullName>
    </submittedName>
</protein>
<dbReference type="AlphaFoldDB" id="A0A5B8XIW3"/>
<evidence type="ECO:0000313" key="1">
    <source>
        <dbReference type="EMBL" id="QED23567.1"/>
    </source>
</evidence>
<organism evidence="1 2">
    <name type="scientific">Candidatus Deianiraea vastatrix</name>
    <dbReference type="NCBI Taxonomy" id="2163644"/>
    <lineage>
        <taxon>Bacteria</taxon>
        <taxon>Pseudomonadati</taxon>
        <taxon>Pseudomonadota</taxon>
        <taxon>Alphaproteobacteria</taxon>
        <taxon>Rickettsiales</taxon>
        <taxon>Candidatus Deianiraeaceae</taxon>
        <taxon>Candidatus Deianiraea</taxon>
    </lineage>
</organism>
<reference evidence="1 2" key="1">
    <citation type="journal article" date="2019" name="ISME J.">
        <title>Deianiraea, an extracellular bacterium associated with the ciliate Paramecium, suggests an alternative scenario for the evolution of Rickettsiales.</title>
        <authorList>
            <person name="Castelli M."/>
            <person name="Sabaneyeva E."/>
            <person name="Lanzoni O."/>
            <person name="Lebedeva N."/>
            <person name="Floriano A.M."/>
            <person name="Gaiarsa S."/>
            <person name="Benken K."/>
            <person name="Modeo L."/>
            <person name="Bandi C."/>
            <person name="Potekhin A."/>
            <person name="Sassera D."/>
            <person name="Petroni G."/>
        </authorList>
    </citation>
    <scope>NUCLEOTIDE SEQUENCE [LARGE SCALE GENOMIC DNA]</scope>
    <source>
        <strain evidence="1">CyL4-1</strain>
    </source>
</reference>
<dbReference type="Proteomes" id="UP000321934">
    <property type="component" value="Chromosome"/>
</dbReference>
<name>A0A5B8XIW3_9RICK</name>